<evidence type="ECO:0000313" key="2">
    <source>
        <dbReference type="EMBL" id="JAD62570.1"/>
    </source>
</evidence>
<evidence type="ECO:0000256" key="1">
    <source>
        <dbReference type="SAM" id="Phobius"/>
    </source>
</evidence>
<protein>
    <submittedName>
        <fullName evidence="2">Uncharacterized protein</fullName>
    </submittedName>
</protein>
<keyword evidence="1" id="KW-0812">Transmembrane</keyword>
<keyword evidence="1" id="KW-0472">Membrane</keyword>
<organism evidence="2">
    <name type="scientific">Arundo donax</name>
    <name type="common">Giant reed</name>
    <name type="synonym">Donax arundinaceus</name>
    <dbReference type="NCBI Taxonomy" id="35708"/>
    <lineage>
        <taxon>Eukaryota</taxon>
        <taxon>Viridiplantae</taxon>
        <taxon>Streptophyta</taxon>
        <taxon>Embryophyta</taxon>
        <taxon>Tracheophyta</taxon>
        <taxon>Spermatophyta</taxon>
        <taxon>Magnoliopsida</taxon>
        <taxon>Liliopsida</taxon>
        <taxon>Poales</taxon>
        <taxon>Poaceae</taxon>
        <taxon>PACMAD clade</taxon>
        <taxon>Arundinoideae</taxon>
        <taxon>Arundineae</taxon>
        <taxon>Arundo</taxon>
    </lineage>
</organism>
<reference evidence="2" key="1">
    <citation type="submission" date="2014-09" db="EMBL/GenBank/DDBJ databases">
        <authorList>
            <person name="Magalhaes I.L.F."/>
            <person name="Oliveira U."/>
            <person name="Santos F.R."/>
            <person name="Vidigal T.H.D.A."/>
            <person name="Brescovit A.D."/>
            <person name="Santos A.J."/>
        </authorList>
    </citation>
    <scope>NUCLEOTIDE SEQUENCE</scope>
    <source>
        <tissue evidence="2">Shoot tissue taken approximately 20 cm above the soil surface</tissue>
    </source>
</reference>
<sequence length="46" mass="5197">MNWDLVIIGTVAKSFVLQYSVTVCFLSVFTNLRLVKDDEACLVKNC</sequence>
<name>A0A0A9BMX4_ARUDO</name>
<accession>A0A0A9BMX4</accession>
<reference evidence="2" key="2">
    <citation type="journal article" date="2015" name="Data Brief">
        <title>Shoot transcriptome of the giant reed, Arundo donax.</title>
        <authorList>
            <person name="Barrero R.A."/>
            <person name="Guerrero F.D."/>
            <person name="Moolhuijzen P."/>
            <person name="Goolsby J.A."/>
            <person name="Tidwell J."/>
            <person name="Bellgard S.E."/>
            <person name="Bellgard M.I."/>
        </authorList>
    </citation>
    <scope>NUCLEOTIDE SEQUENCE</scope>
    <source>
        <tissue evidence="2">Shoot tissue taken approximately 20 cm above the soil surface</tissue>
    </source>
</reference>
<feature type="transmembrane region" description="Helical" evidence="1">
    <location>
        <begin position="6"/>
        <end position="29"/>
    </location>
</feature>
<dbReference type="AlphaFoldDB" id="A0A0A9BMX4"/>
<proteinExistence type="predicted"/>
<keyword evidence="1" id="KW-1133">Transmembrane helix</keyword>
<dbReference type="EMBL" id="GBRH01235325">
    <property type="protein sequence ID" value="JAD62570.1"/>
    <property type="molecule type" value="Transcribed_RNA"/>
</dbReference>